<dbReference type="GO" id="GO:1990362">
    <property type="term" value="F:butanol dehydrogenase (NAD+) activity"/>
    <property type="evidence" value="ECO:0007669"/>
    <property type="project" value="InterPro"/>
</dbReference>
<dbReference type="PANTHER" id="PTHR43633">
    <property type="entry name" value="ALCOHOL DEHYDROGENASE YQHD"/>
    <property type="match status" value="1"/>
</dbReference>
<sequence length="397" mass="44139">MLDFQYHNATRFIFGKGQECLAGQYIKEYGAKKVMVLHYGTGLEFENALHGRVLASLSQAGLSYVDFTGIERAQIEIADRAAELARQEQVDFLLPVGGGAVIDVAKYVSVAANYGGDVWEDFYINQKKPLPDPVMLGAISTVVASGSENSPESVIGKGTLKRTMSDLKIRPLFAIINPELTYTLPPKLTAAGAADIMAHAHERYFSPTPDNYFTDELNEAVLRTIIKFTPVAMREPCNYNARAQMLWAGLLAHNGQFEVGRETDRAVHCIESEIGGMYHSVHGIGCGCVTMAWAKFMCRRNIPKFTTYFHRVWGVEMDMLDPENMLREGIRRMVDFYTSIGIPSDFAELGVREADVPTLISTTRLTPEGLVSGYSRLTREDLAHLYRIGFGKEDAKI</sequence>
<evidence type="ECO:0000313" key="4">
    <source>
        <dbReference type="EMBL" id="TCL42267.1"/>
    </source>
</evidence>
<dbReference type="GO" id="GO:0046872">
    <property type="term" value="F:metal ion binding"/>
    <property type="evidence" value="ECO:0007669"/>
    <property type="project" value="InterPro"/>
</dbReference>
<dbReference type="GO" id="GO:0005829">
    <property type="term" value="C:cytosol"/>
    <property type="evidence" value="ECO:0007669"/>
    <property type="project" value="TreeGrafter"/>
</dbReference>
<evidence type="ECO:0000313" key="5">
    <source>
        <dbReference type="Proteomes" id="UP000294682"/>
    </source>
</evidence>
<dbReference type="InterPro" id="IPR056798">
    <property type="entry name" value="ADH_Fe_C"/>
</dbReference>
<dbReference type="InterPro" id="IPR001670">
    <property type="entry name" value="ADH_Fe/GldA"/>
</dbReference>
<dbReference type="EMBL" id="SLUK01000011">
    <property type="protein sequence ID" value="TCL42267.1"/>
    <property type="molecule type" value="Genomic_DNA"/>
</dbReference>
<dbReference type="AlphaFoldDB" id="A0A9X8Y7H5"/>
<proteinExistence type="predicted"/>
<dbReference type="Pfam" id="PF00465">
    <property type="entry name" value="Fe-ADH"/>
    <property type="match status" value="1"/>
</dbReference>
<evidence type="ECO:0000259" key="2">
    <source>
        <dbReference type="Pfam" id="PF00465"/>
    </source>
</evidence>
<dbReference type="GO" id="GO:0008106">
    <property type="term" value="F:alcohol dehydrogenase (NADP+) activity"/>
    <property type="evidence" value="ECO:0007669"/>
    <property type="project" value="TreeGrafter"/>
</dbReference>
<dbReference type="Gene3D" id="1.20.1090.10">
    <property type="entry name" value="Dehydroquinate synthase-like - alpha domain"/>
    <property type="match status" value="1"/>
</dbReference>
<feature type="domain" description="Fe-containing alcohol dehydrogenase-like C-terminal" evidence="3">
    <location>
        <begin position="189"/>
        <end position="387"/>
    </location>
</feature>
<dbReference type="InterPro" id="IPR044731">
    <property type="entry name" value="BDH-like"/>
</dbReference>
<dbReference type="Gene3D" id="3.40.50.1970">
    <property type="match status" value="1"/>
</dbReference>
<dbReference type="RefSeq" id="WP_132085027.1">
    <property type="nucleotide sequence ID" value="NZ_SLUK01000011.1"/>
</dbReference>
<reference evidence="4 5" key="1">
    <citation type="submission" date="2019-03" db="EMBL/GenBank/DDBJ databases">
        <title>Genomic Encyclopedia of Type Strains, Phase IV (KMG-IV): sequencing the most valuable type-strain genomes for metagenomic binning, comparative biology and taxonomic classification.</title>
        <authorList>
            <person name="Goeker M."/>
        </authorList>
    </citation>
    <scope>NUCLEOTIDE SEQUENCE [LARGE SCALE GENOMIC DNA]</scope>
    <source>
        <strain evidence="4 5">DSM 100433</strain>
    </source>
</reference>
<dbReference type="CDD" id="cd08187">
    <property type="entry name" value="BDH"/>
    <property type="match status" value="1"/>
</dbReference>
<evidence type="ECO:0008006" key="6">
    <source>
        <dbReference type="Google" id="ProtNLM"/>
    </source>
</evidence>
<comment type="caution">
    <text evidence="4">The sequence shown here is derived from an EMBL/GenBank/DDBJ whole genome shotgun (WGS) entry which is preliminary data.</text>
</comment>
<dbReference type="SUPFAM" id="SSF56796">
    <property type="entry name" value="Dehydroquinate synthase-like"/>
    <property type="match status" value="1"/>
</dbReference>
<name>A0A9X8Y7H5_9FIRM</name>
<organism evidence="4 5">
    <name type="scientific">Harryflintia acetispora</name>
    <dbReference type="NCBI Taxonomy" id="1849041"/>
    <lineage>
        <taxon>Bacteria</taxon>
        <taxon>Bacillati</taxon>
        <taxon>Bacillota</taxon>
        <taxon>Clostridia</taxon>
        <taxon>Eubacteriales</taxon>
        <taxon>Oscillospiraceae</taxon>
        <taxon>Harryflintia</taxon>
    </lineage>
</organism>
<accession>A0A9X8Y7H5</accession>
<feature type="domain" description="Alcohol dehydrogenase iron-type/glycerol dehydrogenase GldA" evidence="2">
    <location>
        <begin position="10"/>
        <end position="178"/>
    </location>
</feature>
<evidence type="ECO:0000256" key="1">
    <source>
        <dbReference type="ARBA" id="ARBA00023002"/>
    </source>
</evidence>
<gene>
    <name evidence="4" type="ORF">EDD78_11130</name>
</gene>
<keyword evidence="5" id="KW-1185">Reference proteome</keyword>
<dbReference type="Pfam" id="PF25137">
    <property type="entry name" value="ADH_Fe_C"/>
    <property type="match status" value="1"/>
</dbReference>
<dbReference type="GO" id="GO:1990002">
    <property type="term" value="F:methylglyoxal reductase (NADPH) (acetol producing) activity"/>
    <property type="evidence" value="ECO:0007669"/>
    <property type="project" value="TreeGrafter"/>
</dbReference>
<evidence type="ECO:0000259" key="3">
    <source>
        <dbReference type="Pfam" id="PF25137"/>
    </source>
</evidence>
<dbReference type="PANTHER" id="PTHR43633:SF1">
    <property type="entry name" value="ALCOHOL DEHYDROGENASE YQHD"/>
    <property type="match status" value="1"/>
</dbReference>
<dbReference type="Proteomes" id="UP000294682">
    <property type="component" value="Unassembled WGS sequence"/>
</dbReference>
<keyword evidence="1" id="KW-0560">Oxidoreductase</keyword>
<protein>
    <recommendedName>
        <fullName evidence="6">Iron-containing alcohol dehydrogenase</fullName>
    </recommendedName>
</protein>